<evidence type="ECO:0000313" key="1">
    <source>
        <dbReference type="EMBL" id="DAD91213.1"/>
    </source>
</evidence>
<dbReference type="EMBL" id="BK015107">
    <property type="protein sequence ID" value="DAD91213.1"/>
    <property type="molecule type" value="Genomic_DNA"/>
</dbReference>
<organism evidence="1">
    <name type="scientific">Siphoviridae sp. ctu3K14</name>
    <dbReference type="NCBI Taxonomy" id="2826500"/>
    <lineage>
        <taxon>Viruses</taxon>
        <taxon>Duplodnaviria</taxon>
        <taxon>Heunggongvirae</taxon>
        <taxon>Uroviricota</taxon>
        <taxon>Caudoviricetes</taxon>
    </lineage>
</organism>
<proteinExistence type="predicted"/>
<accession>A0A8S5N8W1</accession>
<name>A0A8S5N8W1_9CAUD</name>
<reference evidence="1" key="1">
    <citation type="journal article" date="2021" name="Proc. Natl. Acad. Sci. U.S.A.">
        <title>A Catalog of Tens of Thousands of Viruses from Human Metagenomes Reveals Hidden Associations with Chronic Diseases.</title>
        <authorList>
            <person name="Tisza M.J."/>
            <person name="Buck C.B."/>
        </authorList>
    </citation>
    <scope>NUCLEOTIDE SEQUENCE</scope>
    <source>
        <strain evidence="1">Ctu3K14</strain>
    </source>
</reference>
<protein>
    <submittedName>
        <fullName evidence="1">Uncharacterized protein</fullName>
    </submittedName>
</protein>
<sequence>MFGLFATKLPRRTQPHKKLCNAFPQLRRRCGIVCTRSALFSHSRLL</sequence>